<organism evidence="1 2">
    <name type="scientific">Panicum virgatum</name>
    <name type="common">Blackwell switchgrass</name>
    <dbReference type="NCBI Taxonomy" id="38727"/>
    <lineage>
        <taxon>Eukaryota</taxon>
        <taxon>Viridiplantae</taxon>
        <taxon>Streptophyta</taxon>
        <taxon>Embryophyta</taxon>
        <taxon>Tracheophyta</taxon>
        <taxon>Spermatophyta</taxon>
        <taxon>Magnoliopsida</taxon>
        <taxon>Liliopsida</taxon>
        <taxon>Poales</taxon>
        <taxon>Poaceae</taxon>
        <taxon>PACMAD clade</taxon>
        <taxon>Panicoideae</taxon>
        <taxon>Panicodae</taxon>
        <taxon>Paniceae</taxon>
        <taxon>Panicinae</taxon>
        <taxon>Panicum</taxon>
        <taxon>Panicum sect. Hiantes</taxon>
    </lineage>
</organism>
<accession>A0A8T0W6L3</accession>
<proteinExistence type="predicted"/>
<dbReference type="Gene3D" id="3.40.140.10">
    <property type="entry name" value="Cytidine Deaminase, domain 2"/>
    <property type="match status" value="1"/>
</dbReference>
<dbReference type="SUPFAM" id="SSF53927">
    <property type="entry name" value="Cytidine deaminase-like"/>
    <property type="match status" value="1"/>
</dbReference>
<dbReference type="Proteomes" id="UP000823388">
    <property type="component" value="Chromosome 2K"/>
</dbReference>
<dbReference type="AlphaFoldDB" id="A0A8T0W6L3"/>
<reference evidence="1" key="1">
    <citation type="submission" date="2020-05" db="EMBL/GenBank/DDBJ databases">
        <title>WGS assembly of Panicum virgatum.</title>
        <authorList>
            <person name="Lovell J.T."/>
            <person name="Jenkins J."/>
            <person name="Shu S."/>
            <person name="Juenger T.E."/>
            <person name="Schmutz J."/>
        </authorList>
    </citation>
    <scope>NUCLEOTIDE SEQUENCE</scope>
    <source>
        <strain evidence="1">AP13</strain>
    </source>
</reference>
<name>A0A8T0W6L3_PANVG</name>
<gene>
    <name evidence="1" type="ORF">PVAP13_2KG139800</name>
</gene>
<dbReference type="GO" id="GO:0003824">
    <property type="term" value="F:catalytic activity"/>
    <property type="evidence" value="ECO:0007669"/>
    <property type="project" value="InterPro"/>
</dbReference>
<dbReference type="EMBL" id="CM029039">
    <property type="protein sequence ID" value="KAG2641004.1"/>
    <property type="molecule type" value="Genomic_DNA"/>
</dbReference>
<sequence length="113" mass="11751">MLVVYSVQYLPHYQPTGIILHTSTTAGDSDPKLVPIRNSGYLLPSPSPLGALASSSILLLPVPSMEAPQGTSFDGGGGGPFGAVIVRGDEEVVSCHNLVLKDTDPSAHAEQLK</sequence>
<dbReference type="InterPro" id="IPR016193">
    <property type="entry name" value="Cytidine_deaminase-like"/>
</dbReference>
<comment type="caution">
    <text evidence="1">The sequence shown here is derived from an EMBL/GenBank/DDBJ whole genome shotgun (WGS) entry which is preliminary data.</text>
</comment>
<keyword evidence="2" id="KW-1185">Reference proteome</keyword>
<protein>
    <submittedName>
        <fullName evidence="1">Uncharacterized protein</fullName>
    </submittedName>
</protein>
<evidence type="ECO:0000313" key="1">
    <source>
        <dbReference type="EMBL" id="KAG2641004.1"/>
    </source>
</evidence>
<evidence type="ECO:0000313" key="2">
    <source>
        <dbReference type="Proteomes" id="UP000823388"/>
    </source>
</evidence>